<dbReference type="PANTHER" id="PTHR24559:SF444">
    <property type="entry name" value="REVERSE TRANSCRIPTASE DOMAIN-CONTAINING PROTEIN"/>
    <property type="match status" value="1"/>
</dbReference>
<evidence type="ECO:0000256" key="5">
    <source>
        <dbReference type="ARBA" id="ARBA00022759"/>
    </source>
</evidence>
<keyword evidence="3" id="KW-0548">Nucleotidyltransferase</keyword>
<dbReference type="GO" id="GO:0004519">
    <property type="term" value="F:endonuclease activity"/>
    <property type="evidence" value="ECO:0007669"/>
    <property type="project" value="UniProtKB-KW"/>
</dbReference>
<evidence type="ECO:0000256" key="2">
    <source>
        <dbReference type="ARBA" id="ARBA00022679"/>
    </source>
</evidence>
<keyword evidence="7" id="KW-0695">RNA-directed DNA polymerase</keyword>
<dbReference type="PANTHER" id="PTHR24559">
    <property type="entry name" value="TRANSPOSON TY3-I GAG-POL POLYPROTEIN"/>
    <property type="match status" value="1"/>
</dbReference>
<dbReference type="AlphaFoldDB" id="A0A423U2J3"/>
<keyword evidence="1" id="KW-0645">Protease</keyword>
<accession>A0A423U2J3</accession>
<dbReference type="Pfam" id="PF00078">
    <property type="entry name" value="RVT_1"/>
    <property type="match status" value="1"/>
</dbReference>
<comment type="caution">
    <text evidence="9">The sequence shown here is derived from an EMBL/GenBank/DDBJ whole genome shotgun (WGS) entry which is preliminary data.</text>
</comment>
<gene>
    <name evidence="9" type="ORF">C7M84_023911</name>
</gene>
<keyword evidence="4" id="KW-0540">Nuclease</keyword>
<evidence type="ECO:0000259" key="8">
    <source>
        <dbReference type="PROSITE" id="PS50878"/>
    </source>
</evidence>
<reference evidence="9 10" key="2">
    <citation type="submission" date="2019-01" db="EMBL/GenBank/DDBJ databases">
        <title>The decoding of complex shrimp genome reveals the adaptation for benthos swimmer, frequently molting mechanism and breeding impact on genome.</title>
        <authorList>
            <person name="Sun Y."/>
            <person name="Gao Y."/>
            <person name="Yu Y."/>
        </authorList>
    </citation>
    <scope>NUCLEOTIDE SEQUENCE [LARGE SCALE GENOMIC DNA]</scope>
    <source>
        <tissue evidence="9">Muscle</tissue>
    </source>
</reference>
<keyword evidence="5" id="KW-0255">Endonuclease</keyword>
<dbReference type="CDD" id="cd01647">
    <property type="entry name" value="RT_LTR"/>
    <property type="match status" value="1"/>
</dbReference>
<keyword evidence="6" id="KW-0378">Hydrolase</keyword>
<sequence length="167" mass="18345">MVTGARAVITVTSTRSPPPTDTPAAPALLLPRAVWLYVFSRIDLVRAFHQIPIAEEDIPKTAVITPFGLFEFLRMPFGLRNAAQTFQRLNDVTRGLEGVFAYIDDILVASISEADHARHLRALFGRLQDAGVVINPGKCQFGVASLSFLGHTVTPKASPQRRRRSPL</sequence>
<reference evidence="9 10" key="1">
    <citation type="submission" date="2018-04" db="EMBL/GenBank/DDBJ databases">
        <authorList>
            <person name="Zhang X."/>
            <person name="Yuan J."/>
            <person name="Li F."/>
            <person name="Xiang J."/>
        </authorList>
    </citation>
    <scope>NUCLEOTIDE SEQUENCE [LARGE SCALE GENOMIC DNA]</scope>
    <source>
        <tissue evidence="9">Muscle</tissue>
    </source>
</reference>
<dbReference type="GO" id="GO:0003964">
    <property type="term" value="F:RNA-directed DNA polymerase activity"/>
    <property type="evidence" value="ECO:0007669"/>
    <property type="project" value="UniProtKB-KW"/>
</dbReference>
<evidence type="ECO:0000256" key="3">
    <source>
        <dbReference type="ARBA" id="ARBA00022695"/>
    </source>
</evidence>
<dbReference type="InterPro" id="IPR053134">
    <property type="entry name" value="RNA-dir_DNA_polymerase"/>
</dbReference>
<dbReference type="InterPro" id="IPR000477">
    <property type="entry name" value="RT_dom"/>
</dbReference>
<dbReference type="STRING" id="6689.A0A423U2J3"/>
<evidence type="ECO:0000313" key="10">
    <source>
        <dbReference type="Proteomes" id="UP000283509"/>
    </source>
</evidence>
<evidence type="ECO:0000256" key="1">
    <source>
        <dbReference type="ARBA" id="ARBA00022670"/>
    </source>
</evidence>
<dbReference type="InterPro" id="IPR043502">
    <property type="entry name" value="DNA/RNA_pol_sf"/>
</dbReference>
<dbReference type="Gene3D" id="3.10.10.10">
    <property type="entry name" value="HIV Type 1 Reverse Transcriptase, subunit A, domain 1"/>
    <property type="match status" value="1"/>
</dbReference>
<keyword evidence="2" id="KW-0808">Transferase</keyword>
<evidence type="ECO:0000256" key="6">
    <source>
        <dbReference type="ARBA" id="ARBA00022801"/>
    </source>
</evidence>
<dbReference type="Proteomes" id="UP000283509">
    <property type="component" value="Unassembled WGS sequence"/>
</dbReference>
<dbReference type="OrthoDB" id="6379141at2759"/>
<organism evidence="9 10">
    <name type="scientific">Penaeus vannamei</name>
    <name type="common">Whiteleg shrimp</name>
    <name type="synonym">Litopenaeus vannamei</name>
    <dbReference type="NCBI Taxonomy" id="6689"/>
    <lineage>
        <taxon>Eukaryota</taxon>
        <taxon>Metazoa</taxon>
        <taxon>Ecdysozoa</taxon>
        <taxon>Arthropoda</taxon>
        <taxon>Crustacea</taxon>
        <taxon>Multicrustacea</taxon>
        <taxon>Malacostraca</taxon>
        <taxon>Eumalacostraca</taxon>
        <taxon>Eucarida</taxon>
        <taxon>Decapoda</taxon>
        <taxon>Dendrobranchiata</taxon>
        <taxon>Penaeoidea</taxon>
        <taxon>Penaeidae</taxon>
        <taxon>Penaeus</taxon>
    </lineage>
</organism>
<dbReference type="SUPFAM" id="SSF56672">
    <property type="entry name" value="DNA/RNA polymerases"/>
    <property type="match status" value="1"/>
</dbReference>
<dbReference type="GO" id="GO:0006508">
    <property type="term" value="P:proteolysis"/>
    <property type="evidence" value="ECO:0007669"/>
    <property type="project" value="UniProtKB-KW"/>
</dbReference>
<dbReference type="InterPro" id="IPR043128">
    <property type="entry name" value="Rev_trsase/Diguanyl_cyclase"/>
</dbReference>
<dbReference type="GO" id="GO:0008233">
    <property type="term" value="F:peptidase activity"/>
    <property type="evidence" value="ECO:0007669"/>
    <property type="project" value="UniProtKB-KW"/>
</dbReference>
<feature type="domain" description="Reverse transcriptase" evidence="8">
    <location>
        <begin position="1"/>
        <end position="153"/>
    </location>
</feature>
<dbReference type="FunFam" id="3.10.10.10:FF:000007">
    <property type="entry name" value="Retrovirus-related Pol polyprotein from transposon 17.6-like Protein"/>
    <property type="match status" value="1"/>
</dbReference>
<dbReference type="FunFam" id="3.30.70.270:FF:000003">
    <property type="entry name" value="Transposon Ty3-G Gag-Pol polyprotein"/>
    <property type="match status" value="1"/>
</dbReference>
<dbReference type="PROSITE" id="PS50878">
    <property type="entry name" value="RT_POL"/>
    <property type="match status" value="1"/>
</dbReference>
<name>A0A423U2J3_PENVA</name>
<evidence type="ECO:0000256" key="7">
    <source>
        <dbReference type="ARBA" id="ARBA00022918"/>
    </source>
</evidence>
<evidence type="ECO:0000313" key="9">
    <source>
        <dbReference type="EMBL" id="ROT82926.1"/>
    </source>
</evidence>
<keyword evidence="10" id="KW-1185">Reference proteome</keyword>
<protein>
    <submittedName>
        <fullName evidence="9">Gag-Pol polyprotein</fullName>
    </submittedName>
</protein>
<dbReference type="EMBL" id="QCYY01000759">
    <property type="protein sequence ID" value="ROT82926.1"/>
    <property type="molecule type" value="Genomic_DNA"/>
</dbReference>
<dbReference type="Gene3D" id="3.30.70.270">
    <property type="match status" value="1"/>
</dbReference>
<proteinExistence type="predicted"/>
<evidence type="ECO:0000256" key="4">
    <source>
        <dbReference type="ARBA" id="ARBA00022722"/>
    </source>
</evidence>